<keyword evidence="9" id="KW-0418">Kinase</keyword>
<dbReference type="InterPro" id="IPR008271">
    <property type="entry name" value="Ser/Thr_kinase_AS"/>
</dbReference>
<dbReference type="InterPro" id="IPR017441">
    <property type="entry name" value="Protein_kinase_ATP_BS"/>
</dbReference>
<dbReference type="GO" id="GO:0005524">
    <property type="term" value="F:ATP binding"/>
    <property type="evidence" value="ECO:0007669"/>
    <property type="project" value="UniProtKB-UniRule"/>
</dbReference>
<evidence type="ECO:0000256" key="1">
    <source>
        <dbReference type="ARBA" id="ARBA00022574"/>
    </source>
</evidence>
<dbReference type="InterPro" id="IPR011009">
    <property type="entry name" value="Kinase-like_dom_sf"/>
</dbReference>
<proteinExistence type="predicted"/>
<evidence type="ECO:0000256" key="2">
    <source>
        <dbReference type="ARBA" id="ARBA00022737"/>
    </source>
</evidence>
<keyword evidence="2" id="KW-0677">Repeat</keyword>
<evidence type="ECO:0000256" key="3">
    <source>
        <dbReference type="ARBA" id="ARBA00022741"/>
    </source>
</evidence>
<dbReference type="PROSITE" id="PS00108">
    <property type="entry name" value="PROTEIN_KINASE_ST"/>
    <property type="match status" value="1"/>
</dbReference>
<dbReference type="SUPFAM" id="SSF56112">
    <property type="entry name" value="Protein kinase-like (PK-like)"/>
    <property type="match status" value="1"/>
</dbReference>
<evidence type="ECO:0000259" key="8">
    <source>
        <dbReference type="PROSITE" id="PS50011"/>
    </source>
</evidence>
<dbReference type="InterPro" id="IPR015943">
    <property type="entry name" value="WD40/YVTN_repeat-like_dom_sf"/>
</dbReference>
<dbReference type="Pfam" id="PF07676">
    <property type="entry name" value="PD40"/>
    <property type="match status" value="1"/>
</dbReference>
<dbReference type="CDD" id="cd14014">
    <property type="entry name" value="STKc_PknB_like"/>
    <property type="match status" value="1"/>
</dbReference>
<accession>A0AAU7CSP4</accession>
<feature type="binding site" evidence="6">
    <location>
        <position position="124"/>
    </location>
    <ligand>
        <name>ATP</name>
        <dbReference type="ChEBI" id="CHEBI:30616"/>
    </ligand>
</feature>
<evidence type="ECO:0000256" key="4">
    <source>
        <dbReference type="ARBA" id="ARBA00022840"/>
    </source>
</evidence>
<name>A0AAU7CSP4_9BACT</name>
<dbReference type="GO" id="GO:0004672">
    <property type="term" value="F:protein kinase activity"/>
    <property type="evidence" value="ECO:0007669"/>
    <property type="project" value="InterPro"/>
</dbReference>
<feature type="repeat" description="WD" evidence="5">
    <location>
        <begin position="1135"/>
        <end position="1176"/>
    </location>
</feature>
<evidence type="ECO:0000256" key="6">
    <source>
        <dbReference type="PROSITE-ProRule" id="PRU10141"/>
    </source>
</evidence>
<keyword evidence="1 5" id="KW-0853">WD repeat</keyword>
<dbReference type="InterPro" id="IPR036322">
    <property type="entry name" value="WD40_repeat_dom_sf"/>
</dbReference>
<reference evidence="9" key="1">
    <citation type="submission" date="2024-05" db="EMBL/GenBank/DDBJ databases">
        <title>Planctomycetes of the genus Singulisphaera possess chitinolytic capabilities.</title>
        <authorList>
            <person name="Ivanova A."/>
        </authorList>
    </citation>
    <scope>NUCLEOTIDE SEQUENCE</scope>
    <source>
        <strain evidence="9">Ch08T</strain>
    </source>
</reference>
<dbReference type="InterPro" id="IPR001680">
    <property type="entry name" value="WD40_rpt"/>
</dbReference>
<dbReference type="SMART" id="SM00220">
    <property type="entry name" value="S_TKc"/>
    <property type="match status" value="1"/>
</dbReference>
<keyword evidence="9" id="KW-0808">Transferase</keyword>
<evidence type="ECO:0000256" key="5">
    <source>
        <dbReference type="PROSITE-ProRule" id="PRU00221"/>
    </source>
</evidence>
<gene>
    <name evidence="9" type="ORF">V5E97_19290</name>
</gene>
<dbReference type="PROSITE" id="PS00678">
    <property type="entry name" value="WD_REPEATS_1"/>
    <property type="match status" value="2"/>
</dbReference>
<dbReference type="PROSITE" id="PS00107">
    <property type="entry name" value="PROTEIN_KINASE_ATP"/>
    <property type="match status" value="1"/>
</dbReference>
<keyword evidence="3 6" id="KW-0547">Nucleotide-binding</keyword>
<sequence length="1211" mass="132949">MNEPRGEHIPPDMMGADETLAHWVAELAERLEKGEPVDLNELAEAYPEQAEELNRILPTIQRMASFGKAVAFTPDPIRTTNRSAPEDGLGKLGDFRLLREVGRGGMGIVYAAEQISLQRRVALKILPLAAALDPRRHQRFLLEARAAACLHHTHIAPVHAVGSERGVPYYAMQFIDGCTLTQVLQELRGRASGADHGTSPASSARLRELASAFVRSPDGASPAGSGTEPSTSLGTSNRDRAYIRSVAERGRQAAEALDHAHSRGILHRDIKPANLMIDVEGHLWITDFGLAQIQGDSRLTLTGDILGTLRYMSPEQALAKRAVIDGRTDLYSLGATLYELLALQPVFDGGDRTEILRKIAQEEPTPLHKLNPAVPPDLETIILKTLAKDPSGRYATAKDLTDDLDRFLASRSIAARPPGRWERLEKWARRNCAVVIPATLFAAFALLSLAGGLIWSNHWLRRHNEQLRTEQGRVEETSRELKAQRDLAEQRRHIADHHLYAFRLRQAGEAFRGRQFEQTQQILRDSRPGPGEDDLREFAWHHLWRESRAEVALLSERTEQVWSLALSADGRTVATGDRDGTIRLRDAATGELRVGFSGHNHAIGALTFSADGRRLASGSQFDEVDVVRSQGGLVLWETVTGKSLARFDGFDQRSVANLRFDPSGQFLWERSGISGSQYEAGLWRLDGDTDALRPRLIRRWGAGYSFPVSADGRRVAGLEDENRVVVIMEAHSGRVLRRLPRAAHGYRGVGLSEDGRLVATAMVETPGGPLKLAAWEVETGRLLIDRRDGPSGRIVSPLEFGPDGRTLVAQGLEGTMRNMQLDTGETWVNEADPGDEGHSGGEFTLLPGGRLLAWSYRGDHTGPRPLRIYGRVTGAVRATFPGHPDSSNNVIGFPDGRSLVFCSGTQAVVWRFEPSSVPQPAGHSDEAWAVGFASDGLLLATGSDDTDDPQTLKLWDVATGRLLRGWKAHEATTTSIAFQPGHRIIASAGLLPRENLRLWDATDGNLLATLAGHSDRVRTIAFSPDGQRLASAGSDRNIRLWDVATRRCIRTLSGHLDTIRQVAFSPDGYSLASAGNDMTVRLWDIDRAESVWTWKGGVKIAAVAFSPDGRTLAWVHEDGVVQRWDPTREQLLSPLHTGYEELRCLAFSPDGRTLAAAGKSGTIHLWDPVSGQELLTQEGRPCQVNALSFSPDGQSLAACWHDGTVRILRSR</sequence>
<feature type="repeat" description="WD" evidence="5">
    <location>
        <begin position="554"/>
        <end position="595"/>
    </location>
</feature>
<feature type="repeat" description="WD" evidence="5">
    <location>
        <begin position="1010"/>
        <end position="1051"/>
    </location>
</feature>
<dbReference type="SUPFAM" id="SSF50978">
    <property type="entry name" value="WD40 repeat-like"/>
    <property type="match status" value="1"/>
</dbReference>
<dbReference type="Pfam" id="PF00069">
    <property type="entry name" value="Pkinase"/>
    <property type="match status" value="1"/>
</dbReference>
<feature type="domain" description="Protein kinase" evidence="8">
    <location>
        <begin position="95"/>
        <end position="408"/>
    </location>
</feature>
<dbReference type="PROSITE" id="PS50082">
    <property type="entry name" value="WD_REPEATS_2"/>
    <property type="match status" value="4"/>
</dbReference>
<dbReference type="PANTHER" id="PTHR19879">
    <property type="entry name" value="TRANSCRIPTION INITIATION FACTOR TFIID"/>
    <property type="match status" value="1"/>
</dbReference>
<dbReference type="PROSITE" id="PS50294">
    <property type="entry name" value="WD_REPEATS_REGION"/>
    <property type="match status" value="3"/>
</dbReference>
<dbReference type="RefSeq" id="WP_406700938.1">
    <property type="nucleotide sequence ID" value="NZ_CP155447.1"/>
</dbReference>
<dbReference type="CDD" id="cd00200">
    <property type="entry name" value="WD40"/>
    <property type="match status" value="1"/>
</dbReference>
<dbReference type="PROSITE" id="PS50011">
    <property type="entry name" value="PROTEIN_KINASE_DOM"/>
    <property type="match status" value="1"/>
</dbReference>
<dbReference type="InterPro" id="IPR011659">
    <property type="entry name" value="WD40"/>
</dbReference>
<dbReference type="Gene3D" id="2.130.10.10">
    <property type="entry name" value="YVTN repeat-like/Quinoprotein amine dehydrogenase"/>
    <property type="match status" value="5"/>
</dbReference>
<dbReference type="SUPFAM" id="SSF50998">
    <property type="entry name" value="Quinoprotein alcohol dehydrogenase-like"/>
    <property type="match status" value="1"/>
</dbReference>
<feature type="compositionally biased region" description="Polar residues" evidence="7">
    <location>
        <begin position="227"/>
        <end position="236"/>
    </location>
</feature>
<evidence type="ECO:0000256" key="7">
    <source>
        <dbReference type="SAM" id="MobiDB-lite"/>
    </source>
</evidence>
<organism evidence="9">
    <name type="scientific">Singulisphaera sp. Ch08</name>
    <dbReference type="NCBI Taxonomy" id="3120278"/>
    <lineage>
        <taxon>Bacteria</taxon>
        <taxon>Pseudomonadati</taxon>
        <taxon>Planctomycetota</taxon>
        <taxon>Planctomycetia</taxon>
        <taxon>Isosphaerales</taxon>
        <taxon>Isosphaeraceae</taxon>
        <taxon>Singulisphaera</taxon>
    </lineage>
</organism>
<feature type="repeat" description="WD" evidence="5">
    <location>
        <begin position="1052"/>
        <end position="1093"/>
    </location>
</feature>
<dbReference type="InterPro" id="IPR020472">
    <property type="entry name" value="WD40_PAC1"/>
</dbReference>
<keyword evidence="4 6" id="KW-0067">ATP-binding</keyword>
<dbReference type="AlphaFoldDB" id="A0AAU7CSP4"/>
<protein>
    <submittedName>
        <fullName evidence="9">Protein kinase</fullName>
    </submittedName>
</protein>
<feature type="region of interest" description="Disordered" evidence="7">
    <location>
        <begin position="216"/>
        <end position="239"/>
    </location>
</feature>
<dbReference type="EMBL" id="CP155447">
    <property type="protein sequence ID" value="XBH08100.1"/>
    <property type="molecule type" value="Genomic_DNA"/>
</dbReference>
<dbReference type="Gene3D" id="1.10.510.10">
    <property type="entry name" value="Transferase(Phosphotransferase) domain 1"/>
    <property type="match status" value="1"/>
</dbReference>
<dbReference type="InterPro" id="IPR019775">
    <property type="entry name" value="WD40_repeat_CS"/>
</dbReference>
<dbReference type="PRINTS" id="PR00320">
    <property type="entry name" value="GPROTEINBRPT"/>
</dbReference>
<evidence type="ECO:0000313" key="9">
    <source>
        <dbReference type="EMBL" id="XBH08100.1"/>
    </source>
</evidence>
<dbReference type="Gene3D" id="3.30.200.20">
    <property type="entry name" value="Phosphorylase Kinase, domain 1"/>
    <property type="match status" value="1"/>
</dbReference>
<dbReference type="PANTHER" id="PTHR19879:SF9">
    <property type="entry name" value="TRANSCRIPTION INITIATION FACTOR TFIID SUBUNIT 5"/>
    <property type="match status" value="1"/>
</dbReference>
<dbReference type="SMART" id="SM00320">
    <property type="entry name" value="WD40"/>
    <property type="match status" value="10"/>
</dbReference>
<dbReference type="InterPro" id="IPR000719">
    <property type="entry name" value="Prot_kinase_dom"/>
</dbReference>
<dbReference type="Pfam" id="PF00400">
    <property type="entry name" value="WD40"/>
    <property type="match status" value="7"/>
</dbReference>
<dbReference type="InterPro" id="IPR011047">
    <property type="entry name" value="Quinoprotein_ADH-like_sf"/>
</dbReference>